<dbReference type="PANTHER" id="PTHR36183:SF2">
    <property type="entry name" value="BETA-GLUCURONIDASE C-TERMINAL DOMAIN-CONTAINING PROTEIN"/>
    <property type="match status" value="1"/>
</dbReference>
<dbReference type="InterPro" id="IPR052974">
    <property type="entry name" value="GH79_Enzymes"/>
</dbReference>
<proteinExistence type="predicted"/>
<evidence type="ECO:0000313" key="3">
    <source>
        <dbReference type="Proteomes" id="UP000800038"/>
    </source>
</evidence>
<evidence type="ECO:0000259" key="1">
    <source>
        <dbReference type="Pfam" id="PF16862"/>
    </source>
</evidence>
<dbReference type="OrthoDB" id="2831684at2759"/>
<protein>
    <recommendedName>
        <fullName evidence="1">Beta-glucuronidase C-terminal domain-containing protein</fullName>
    </recommendedName>
</protein>
<evidence type="ECO:0000313" key="2">
    <source>
        <dbReference type="EMBL" id="KAF1939350.1"/>
    </source>
</evidence>
<reference evidence="2" key="1">
    <citation type="journal article" date="2020" name="Stud. Mycol.">
        <title>101 Dothideomycetes genomes: a test case for predicting lifestyles and emergence of pathogens.</title>
        <authorList>
            <person name="Haridas S."/>
            <person name="Albert R."/>
            <person name="Binder M."/>
            <person name="Bloem J."/>
            <person name="Labutti K."/>
            <person name="Salamov A."/>
            <person name="Andreopoulos B."/>
            <person name="Baker S."/>
            <person name="Barry K."/>
            <person name="Bills G."/>
            <person name="Bluhm B."/>
            <person name="Cannon C."/>
            <person name="Castanera R."/>
            <person name="Culley D."/>
            <person name="Daum C."/>
            <person name="Ezra D."/>
            <person name="Gonzalez J."/>
            <person name="Henrissat B."/>
            <person name="Kuo A."/>
            <person name="Liang C."/>
            <person name="Lipzen A."/>
            <person name="Lutzoni F."/>
            <person name="Magnuson J."/>
            <person name="Mondo S."/>
            <person name="Nolan M."/>
            <person name="Ohm R."/>
            <person name="Pangilinan J."/>
            <person name="Park H.-J."/>
            <person name="Ramirez L."/>
            <person name="Alfaro M."/>
            <person name="Sun H."/>
            <person name="Tritt A."/>
            <person name="Yoshinaga Y."/>
            <person name="Zwiers L.-H."/>
            <person name="Turgeon B."/>
            <person name="Goodwin S."/>
            <person name="Spatafora J."/>
            <person name="Crous P."/>
            <person name="Grigoriev I."/>
        </authorList>
    </citation>
    <scope>NUCLEOTIDE SEQUENCE</scope>
    <source>
        <strain evidence="2">CBS 161.51</strain>
    </source>
</reference>
<dbReference type="AlphaFoldDB" id="A0A6A5SI36"/>
<dbReference type="Proteomes" id="UP000800038">
    <property type="component" value="Unassembled WGS sequence"/>
</dbReference>
<name>A0A6A5SI36_9PLEO</name>
<dbReference type="SUPFAM" id="SSF51445">
    <property type="entry name" value="(Trans)glycosidases"/>
    <property type="match status" value="1"/>
</dbReference>
<dbReference type="Gene3D" id="3.20.20.80">
    <property type="entry name" value="Glycosidases"/>
    <property type="match status" value="1"/>
</dbReference>
<keyword evidence="3" id="KW-1185">Reference proteome</keyword>
<dbReference type="Pfam" id="PF16862">
    <property type="entry name" value="Glyco_hydro_79C"/>
    <property type="match status" value="1"/>
</dbReference>
<dbReference type="EMBL" id="ML976083">
    <property type="protein sequence ID" value="KAF1939350.1"/>
    <property type="molecule type" value="Genomic_DNA"/>
</dbReference>
<organism evidence="2 3">
    <name type="scientific">Clathrospora elynae</name>
    <dbReference type="NCBI Taxonomy" id="706981"/>
    <lineage>
        <taxon>Eukaryota</taxon>
        <taxon>Fungi</taxon>
        <taxon>Dikarya</taxon>
        <taxon>Ascomycota</taxon>
        <taxon>Pezizomycotina</taxon>
        <taxon>Dothideomycetes</taxon>
        <taxon>Pleosporomycetidae</taxon>
        <taxon>Pleosporales</taxon>
        <taxon>Diademaceae</taxon>
        <taxon>Clathrospora</taxon>
    </lineage>
</organism>
<feature type="domain" description="Beta-glucuronidase C-terminal" evidence="1">
    <location>
        <begin position="422"/>
        <end position="536"/>
    </location>
</feature>
<gene>
    <name evidence="2" type="ORF">EJ02DRAFT_513905</name>
</gene>
<dbReference type="PANTHER" id="PTHR36183">
    <property type="entry name" value="BETA-GLUCURONIDASE"/>
    <property type="match status" value="1"/>
</dbReference>
<accession>A0A6A5SI36</accession>
<sequence>MKLSTSSVIGAIAGASAAPSSSPSPCVSVPSTPLRSAYQPLEHFTSYSIEFSSFADFAGNLSSPNKYSDNLLNNIAYYAGSKPLVRVGGNTQDLTIFNATQQLAVIQQFSTENPDYPANETIGPAFFESYQTWPGVRFSHGFNLAENSTEARKALLDSVPYACKALRGKFNGWELGNEPDLFWLPISGTAARGSNYNQADYVAEWLYWARAIRSKMQKTCPDLTNDATFKFFAPSLAGSASISKFDTAQVFAAGLNADKDIKYIAQHKYIAAGGDAGITQQGTLMNHTNNILAVNQLLNVSASIQATSGRNLIPNAPYILGEGNSLARQGIGGVSNSFGAALWGLDYGLLLVSNGIGRWHMHQGVNYRYQAWQPIETHNTTKGTKAPYYSNIAVSAFLGNLTNAEQRPQVVDLELPQSDESAYASYVQGRLSKIIVINMSEYNATASNLGYINAYARPVETYSFQLPCSIKGAHLQRLLANGSDSITGVTFDGFSYAAELNNGKPVRLPNITTGEYIKVGRDGKATVQLLRSSAVILNFT</sequence>
<dbReference type="InterPro" id="IPR031728">
    <property type="entry name" value="GlcAase_C"/>
</dbReference>
<dbReference type="InterPro" id="IPR017853">
    <property type="entry name" value="GH"/>
</dbReference>